<keyword evidence="3" id="KW-0408">Iron</keyword>
<sequence length="102" mass="11264">MKIVVADRDGVAHELDAVEGWRVMEIVRAHGVKLGAECGGSSVCGECRVRVAPEWQNKLHEPRDEELDRLDEHLAGDDERLSCQLIFSEELNGLTLSLPDAA</sequence>
<dbReference type="InterPro" id="IPR036010">
    <property type="entry name" value="2Fe-2S_ferredoxin-like_sf"/>
</dbReference>
<dbReference type="InterPro" id="IPR001041">
    <property type="entry name" value="2Fe-2S_ferredoxin-type"/>
</dbReference>
<reference evidence="6" key="1">
    <citation type="submission" date="2023-08" db="EMBL/GenBank/DDBJ databases">
        <authorList>
            <person name="Chen Y."/>
            <person name="Shah S."/>
            <person name="Dougan E. K."/>
            <person name="Thang M."/>
            <person name="Chan C."/>
        </authorList>
    </citation>
    <scope>NUCLEOTIDE SEQUENCE</scope>
</reference>
<protein>
    <recommendedName>
        <fullName evidence="5">2Fe-2S ferredoxin-type domain-containing protein</fullName>
    </recommendedName>
</protein>
<evidence type="ECO:0000256" key="4">
    <source>
        <dbReference type="ARBA" id="ARBA00023014"/>
    </source>
</evidence>
<dbReference type="PANTHER" id="PTHR23426:SF63">
    <property type="entry name" value="TRANSFER PROTEIN, PUTATIVE-RELATED"/>
    <property type="match status" value="1"/>
</dbReference>
<dbReference type="CDD" id="cd00207">
    <property type="entry name" value="fer2"/>
    <property type="match status" value="1"/>
</dbReference>
<dbReference type="Pfam" id="PF00111">
    <property type="entry name" value="Fer2"/>
    <property type="match status" value="1"/>
</dbReference>
<keyword evidence="7" id="KW-1185">Reference proteome</keyword>
<evidence type="ECO:0000259" key="5">
    <source>
        <dbReference type="PROSITE" id="PS51085"/>
    </source>
</evidence>
<dbReference type="SUPFAM" id="SSF54292">
    <property type="entry name" value="2Fe-2S ferredoxin-like"/>
    <property type="match status" value="1"/>
</dbReference>
<dbReference type="EMBL" id="CAUJNA010000036">
    <property type="protein sequence ID" value="CAJ1370757.1"/>
    <property type="molecule type" value="Genomic_DNA"/>
</dbReference>
<dbReference type="GO" id="GO:0005739">
    <property type="term" value="C:mitochondrion"/>
    <property type="evidence" value="ECO:0007669"/>
    <property type="project" value="TreeGrafter"/>
</dbReference>
<feature type="domain" description="2Fe-2S ferredoxin-type" evidence="5">
    <location>
        <begin position="1"/>
        <end position="102"/>
    </location>
</feature>
<comment type="caution">
    <text evidence="6">The sequence shown here is derived from an EMBL/GenBank/DDBJ whole genome shotgun (WGS) entry which is preliminary data.</text>
</comment>
<organism evidence="6 7">
    <name type="scientific">Effrenium voratum</name>
    <dbReference type="NCBI Taxonomy" id="2562239"/>
    <lineage>
        <taxon>Eukaryota</taxon>
        <taxon>Sar</taxon>
        <taxon>Alveolata</taxon>
        <taxon>Dinophyceae</taxon>
        <taxon>Suessiales</taxon>
        <taxon>Symbiodiniaceae</taxon>
        <taxon>Effrenium</taxon>
    </lineage>
</organism>
<keyword evidence="1" id="KW-0001">2Fe-2S</keyword>
<evidence type="ECO:0000313" key="7">
    <source>
        <dbReference type="Proteomes" id="UP001178507"/>
    </source>
</evidence>
<keyword evidence="4" id="KW-0411">Iron-sulfur</keyword>
<dbReference type="InterPro" id="IPR012675">
    <property type="entry name" value="Beta-grasp_dom_sf"/>
</dbReference>
<name>A0AA36MKM5_9DINO</name>
<dbReference type="PROSITE" id="PS51085">
    <property type="entry name" value="2FE2S_FER_2"/>
    <property type="match status" value="1"/>
</dbReference>
<dbReference type="InterPro" id="IPR001055">
    <property type="entry name" value="Adrenodoxin-like"/>
</dbReference>
<evidence type="ECO:0000313" key="6">
    <source>
        <dbReference type="EMBL" id="CAJ1370757.1"/>
    </source>
</evidence>
<dbReference type="GO" id="GO:0051537">
    <property type="term" value="F:2 iron, 2 sulfur cluster binding"/>
    <property type="evidence" value="ECO:0007669"/>
    <property type="project" value="UniProtKB-KW"/>
</dbReference>
<dbReference type="Proteomes" id="UP001178507">
    <property type="component" value="Unassembled WGS sequence"/>
</dbReference>
<dbReference type="GO" id="GO:0140647">
    <property type="term" value="P:P450-containing electron transport chain"/>
    <property type="evidence" value="ECO:0007669"/>
    <property type="project" value="InterPro"/>
</dbReference>
<dbReference type="Gene3D" id="3.10.20.30">
    <property type="match status" value="1"/>
</dbReference>
<dbReference type="AlphaFoldDB" id="A0AA36MKM5"/>
<dbReference type="GO" id="GO:0009055">
    <property type="term" value="F:electron transfer activity"/>
    <property type="evidence" value="ECO:0007669"/>
    <property type="project" value="TreeGrafter"/>
</dbReference>
<evidence type="ECO:0000256" key="1">
    <source>
        <dbReference type="ARBA" id="ARBA00022714"/>
    </source>
</evidence>
<gene>
    <name evidence="6" type="ORF">EVOR1521_LOCUS1251</name>
</gene>
<keyword evidence="2" id="KW-0479">Metal-binding</keyword>
<evidence type="ECO:0000256" key="2">
    <source>
        <dbReference type="ARBA" id="ARBA00022723"/>
    </source>
</evidence>
<proteinExistence type="predicted"/>
<evidence type="ECO:0000256" key="3">
    <source>
        <dbReference type="ARBA" id="ARBA00023004"/>
    </source>
</evidence>
<dbReference type="PANTHER" id="PTHR23426">
    <property type="entry name" value="FERREDOXIN/ADRENODOXIN"/>
    <property type="match status" value="1"/>
</dbReference>
<accession>A0AA36MKM5</accession>
<dbReference type="GO" id="GO:0046872">
    <property type="term" value="F:metal ion binding"/>
    <property type="evidence" value="ECO:0007669"/>
    <property type="project" value="UniProtKB-KW"/>
</dbReference>